<keyword evidence="4" id="KW-0472">Membrane</keyword>
<organism evidence="6 7">
    <name type="scientific">Trifolium medium</name>
    <dbReference type="NCBI Taxonomy" id="97028"/>
    <lineage>
        <taxon>Eukaryota</taxon>
        <taxon>Viridiplantae</taxon>
        <taxon>Streptophyta</taxon>
        <taxon>Embryophyta</taxon>
        <taxon>Tracheophyta</taxon>
        <taxon>Spermatophyta</taxon>
        <taxon>Magnoliopsida</taxon>
        <taxon>eudicotyledons</taxon>
        <taxon>Gunneridae</taxon>
        <taxon>Pentapetalae</taxon>
        <taxon>rosids</taxon>
        <taxon>fabids</taxon>
        <taxon>Fabales</taxon>
        <taxon>Fabaceae</taxon>
        <taxon>Papilionoideae</taxon>
        <taxon>50 kb inversion clade</taxon>
        <taxon>NPAAA clade</taxon>
        <taxon>Hologalegina</taxon>
        <taxon>IRL clade</taxon>
        <taxon>Trifolieae</taxon>
        <taxon>Trifolium</taxon>
    </lineage>
</organism>
<dbReference type="InterPro" id="IPR039421">
    <property type="entry name" value="Type_1_exporter"/>
</dbReference>
<feature type="domain" description="ABC transporter" evidence="5">
    <location>
        <begin position="65"/>
        <end position="166"/>
    </location>
</feature>
<evidence type="ECO:0000313" key="7">
    <source>
        <dbReference type="Proteomes" id="UP000265520"/>
    </source>
</evidence>
<dbReference type="InterPro" id="IPR036640">
    <property type="entry name" value="ABC1_TM_sf"/>
</dbReference>
<dbReference type="GO" id="GO:0016887">
    <property type="term" value="F:ATP hydrolysis activity"/>
    <property type="evidence" value="ECO:0007669"/>
    <property type="project" value="InterPro"/>
</dbReference>
<comment type="subcellular location">
    <subcellularLocation>
        <location evidence="1">Membrane</location>
        <topology evidence="1">Multi-pass membrane protein</topology>
    </subcellularLocation>
</comment>
<name>A0A392PV40_9FABA</name>
<dbReference type="SUPFAM" id="SSF52540">
    <property type="entry name" value="P-loop containing nucleoside triphosphate hydrolases"/>
    <property type="match status" value="1"/>
</dbReference>
<evidence type="ECO:0000259" key="5">
    <source>
        <dbReference type="Pfam" id="PF00005"/>
    </source>
</evidence>
<dbReference type="Gene3D" id="3.40.50.300">
    <property type="entry name" value="P-loop containing nucleotide triphosphate hydrolases"/>
    <property type="match status" value="1"/>
</dbReference>
<protein>
    <submittedName>
        <fullName evidence="6">ABC transporter B family member</fullName>
    </submittedName>
</protein>
<dbReference type="EMBL" id="LXQA010098783">
    <property type="protein sequence ID" value="MCI15961.1"/>
    <property type="molecule type" value="Genomic_DNA"/>
</dbReference>
<comment type="caution">
    <text evidence="6">The sequence shown here is derived from an EMBL/GenBank/DDBJ whole genome shotgun (WGS) entry which is preliminary data.</text>
</comment>
<keyword evidence="3" id="KW-1133">Transmembrane helix</keyword>
<dbReference type="Proteomes" id="UP000265520">
    <property type="component" value="Unassembled WGS sequence"/>
</dbReference>
<dbReference type="Pfam" id="PF00005">
    <property type="entry name" value="ABC_tran"/>
    <property type="match status" value="1"/>
</dbReference>
<evidence type="ECO:0000313" key="6">
    <source>
        <dbReference type="EMBL" id="MCI15961.1"/>
    </source>
</evidence>
<evidence type="ECO:0000256" key="3">
    <source>
        <dbReference type="ARBA" id="ARBA00022989"/>
    </source>
</evidence>
<evidence type="ECO:0000256" key="4">
    <source>
        <dbReference type="ARBA" id="ARBA00023136"/>
    </source>
</evidence>
<dbReference type="PANTHER" id="PTHR24222">
    <property type="entry name" value="ABC TRANSPORTER B FAMILY"/>
    <property type="match status" value="1"/>
</dbReference>
<reference evidence="6 7" key="1">
    <citation type="journal article" date="2018" name="Front. Plant Sci.">
        <title>Red Clover (Trifolium pratense) and Zigzag Clover (T. medium) - A Picture of Genomic Similarities and Differences.</title>
        <authorList>
            <person name="Dluhosova J."/>
            <person name="Istvanek J."/>
            <person name="Nedelnik J."/>
            <person name="Repkova J."/>
        </authorList>
    </citation>
    <scope>NUCLEOTIDE SEQUENCE [LARGE SCALE GENOMIC DNA]</scope>
    <source>
        <strain evidence="7">cv. 10/8</strain>
        <tissue evidence="6">Leaf</tissue>
    </source>
</reference>
<dbReference type="GO" id="GO:0005524">
    <property type="term" value="F:ATP binding"/>
    <property type="evidence" value="ECO:0007669"/>
    <property type="project" value="InterPro"/>
</dbReference>
<evidence type="ECO:0000256" key="1">
    <source>
        <dbReference type="ARBA" id="ARBA00004141"/>
    </source>
</evidence>
<dbReference type="InterPro" id="IPR003439">
    <property type="entry name" value="ABC_transporter-like_ATP-bd"/>
</dbReference>
<dbReference type="GO" id="GO:0005886">
    <property type="term" value="C:plasma membrane"/>
    <property type="evidence" value="ECO:0007669"/>
    <property type="project" value="TreeGrafter"/>
</dbReference>
<evidence type="ECO:0000256" key="2">
    <source>
        <dbReference type="ARBA" id="ARBA00022692"/>
    </source>
</evidence>
<dbReference type="PANTHER" id="PTHR24222:SF48">
    <property type="entry name" value="ABC TRANSPORTER B FAMILY MEMBER 15"/>
    <property type="match status" value="1"/>
</dbReference>
<dbReference type="GO" id="GO:0042626">
    <property type="term" value="F:ATPase-coupled transmembrane transporter activity"/>
    <property type="evidence" value="ECO:0007669"/>
    <property type="project" value="TreeGrafter"/>
</dbReference>
<accession>A0A392PV40</accession>
<keyword evidence="2" id="KW-0812">Transmembrane</keyword>
<sequence>MSALPNLASILDATVAATRIFEMIDRKPTINSTKEKGRILKHTRGEIIFKEVEFSYPSRPDTPILQGLNLKVQACKTVGLVGGSGSGKSTIISLLERFYEPTCGEILLDGHDIKRLHLKWFRSLIGLVNQEPILFATSIRENILFGKEGASMEDVITAAKDANAHDFIVKLPNGYETQ</sequence>
<dbReference type="InterPro" id="IPR027417">
    <property type="entry name" value="P-loop_NTPase"/>
</dbReference>
<keyword evidence="7" id="KW-1185">Reference proteome</keyword>
<proteinExistence type="predicted"/>
<dbReference type="Gene3D" id="1.20.1560.10">
    <property type="entry name" value="ABC transporter type 1, transmembrane domain"/>
    <property type="match status" value="1"/>
</dbReference>
<dbReference type="AlphaFoldDB" id="A0A392PV40"/>
<feature type="non-terminal residue" evidence="6">
    <location>
        <position position="178"/>
    </location>
</feature>